<feature type="domain" description="Nanos-type" evidence="10">
    <location>
        <begin position="82"/>
        <end position="137"/>
    </location>
</feature>
<evidence type="ECO:0000256" key="4">
    <source>
        <dbReference type="ARBA" id="ARBA00022771"/>
    </source>
</evidence>
<evidence type="ECO:0000256" key="1">
    <source>
        <dbReference type="ARBA" id="ARBA00004496"/>
    </source>
</evidence>
<keyword evidence="11" id="KW-1185">Reference proteome</keyword>
<feature type="region of interest" description="Disordered" evidence="9">
    <location>
        <begin position="1"/>
        <end position="23"/>
    </location>
</feature>
<accession>A0AAJ6QYY2</accession>
<evidence type="ECO:0000256" key="7">
    <source>
        <dbReference type="ARBA" id="ARBA00022884"/>
    </source>
</evidence>
<keyword evidence="6 8" id="KW-0810">Translation regulation</keyword>
<protein>
    <submittedName>
        <fullName evidence="12">Nanos homolog 1-like</fullName>
    </submittedName>
</protein>
<evidence type="ECO:0000256" key="3">
    <source>
        <dbReference type="ARBA" id="ARBA00022723"/>
    </source>
</evidence>
<evidence type="ECO:0000313" key="12">
    <source>
        <dbReference type="RefSeq" id="XP_003748633.1"/>
    </source>
</evidence>
<comment type="subcellular location">
    <subcellularLocation>
        <location evidence="1">Cytoplasm</location>
    </subcellularLocation>
</comment>
<gene>
    <name evidence="12" type="primary">LOC100900613</name>
</gene>
<proteinExistence type="inferred from homology"/>
<keyword evidence="4 8" id="KW-0863">Zinc-finger</keyword>
<dbReference type="RefSeq" id="XP_003748633.1">
    <property type="nucleotide sequence ID" value="XM_003748585.1"/>
</dbReference>
<evidence type="ECO:0000259" key="10">
    <source>
        <dbReference type="PROSITE" id="PS51522"/>
    </source>
</evidence>
<reference evidence="12" key="1">
    <citation type="submission" date="2025-08" db="UniProtKB">
        <authorList>
            <consortium name="RefSeq"/>
        </authorList>
    </citation>
    <scope>IDENTIFICATION</scope>
</reference>
<dbReference type="PANTHER" id="PTHR12887">
    <property type="entry name" value="NANOS PROTEIN"/>
    <property type="match status" value="1"/>
</dbReference>
<dbReference type="GeneID" id="100900613"/>
<dbReference type="GO" id="GO:0003723">
    <property type="term" value="F:RNA binding"/>
    <property type="evidence" value="ECO:0007669"/>
    <property type="project" value="UniProtKB-UniRule"/>
</dbReference>
<dbReference type="InterPro" id="IPR038129">
    <property type="entry name" value="Nanos_sf"/>
</dbReference>
<evidence type="ECO:0000256" key="6">
    <source>
        <dbReference type="ARBA" id="ARBA00022845"/>
    </source>
</evidence>
<dbReference type="AlphaFoldDB" id="A0AAJ6QYY2"/>
<keyword evidence="5" id="KW-0862">Zinc</keyword>
<dbReference type="InterPro" id="IPR024161">
    <property type="entry name" value="Znf_nanos-typ"/>
</dbReference>
<dbReference type="GO" id="GO:0008270">
    <property type="term" value="F:zinc ion binding"/>
    <property type="evidence" value="ECO:0007669"/>
    <property type="project" value="UniProtKB-KW"/>
</dbReference>
<evidence type="ECO:0000256" key="8">
    <source>
        <dbReference type="PROSITE-ProRule" id="PRU00855"/>
    </source>
</evidence>
<evidence type="ECO:0000256" key="9">
    <source>
        <dbReference type="SAM" id="MobiDB-lite"/>
    </source>
</evidence>
<dbReference type="GO" id="GO:0006417">
    <property type="term" value="P:regulation of translation"/>
    <property type="evidence" value="ECO:0007669"/>
    <property type="project" value="UniProtKB-UniRule"/>
</dbReference>
<dbReference type="InterPro" id="IPR008705">
    <property type="entry name" value="Nanos/Xcar2"/>
</dbReference>
<keyword evidence="3" id="KW-0479">Metal-binding</keyword>
<sequence>MKSSKIPRPLGKPDDQRDIFTNAGLWQPEPRAILRRFEPGECTPLDVGSPTAPPPPRMASMERTIDVTLDCSIENGRRYDTFCVFCRNNRLPEEFYRSHPLKDNRGNVVCPILRNYNCPSCNNGGGDRAHTVNYCPKKRAQYFDSFMKGQKL</sequence>
<dbReference type="Pfam" id="PF05741">
    <property type="entry name" value="zf-nanos"/>
    <property type="match status" value="1"/>
</dbReference>
<dbReference type="Proteomes" id="UP000694867">
    <property type="component" value="Unplaced"/>
</dbReference>
<keyword evidence="7 8" id="KW-0694">RNA-binding</keyword>
<dbReference type="GO" id="GO:0005737">
    <property type="term" value="C:cytoplasm"/>
    <property type="evidence" value="ECO:0007669"/>
    <property type="project" value="UniProtKB-SubCell"/>
</dbReference>
<evidence type="ECO:0000313" key="11">
    <source>
        <dbReference type="Proteomes" id="UP000694867"/>
    </source>
</evidence>
<name>A0AAJ6QYY2_9ACAR</name>
<dbReference type="Gene3D" id="4.10.60.30">
    <property type="entry name" value="Nanos, RNA-binding domain"/>
    <property type="match status" value="1"/>
</dbReference>
<comment type="similarity">
    <text evidence="8">Belongs to the nanos family.</text>
</comment>
<organism evidence="11 12">
    <name type="scientific">Galendromus occidentalis</name>
    <name type="common">western predatory mite</name>
    <dbReference type="NCBI Taxonomy" id="34638"/>
    <lineage>
        <taxon>Eukaryota</taxon>
        <taxon>Metazoa</taxon>
        <taxon>Ecdysozoa</taxon>
        <taxon>Arthropoda</taxon>
        <taxon>Chelicerata</taxon>
        <taxon>Arachnida</taxon>
        <taxon>Acari</taxon>
        <taxon>Parasitiformes</taxon>
        <taxon>Mesostigmata</taxon>
        <taxon>Gamasina</taxon>
        <taxon>Phytoseioidea</taxon>
        <taxon>Phytoseiidae</taxon>
        <taxon>Typhlodrominae</taxon>
        <taxon>Galendromus</taxon>
    </lineage>
</organism>
<evidence type="ECO:0000256" key="5">
    <source>
        <dbReference type="ARBA" id="ARBA00022833"/>
    </source>
</evidence>
<keyword evidence="2" id="KW-0963">Cytoplasm</keyword>
<dbReference type="PROSITE" id="PS51522">
    <property type="entry name" value="ZF_NANOS"/>
    <property type="match status" value="1"/>
</dbReference>
<evidence type="ECO:0000256" key="2">
    <source>
        <dbReference type="ARBA" id="ARBA00022490"/>
    </source>
</evidence>
<dbReference type="KEGG" id="goe:100900613"/>